<dbReference type="InterPro" id="IPR036812">
    <property type="entry name" value="NAD(P)_OxRdtase_dom_sf"/>
</dbReference>
<comment type="caution">
    <text evidence="3">The sequence shown here is derived from an EMBL/GenBank/DDBJ whole genome shotgun (WGS) entry which is preliminary data.</text>
</comment>
<sequence length="327" mass="36493">MKKRNLGKNGLETSEVGFGCMGLNHHRGPAKDRREMISVIHSAIDSGITMLDTAEVYGPYTNEELVGEALAGQRSKVQIATKGGFKITGLTNELDSRPESIVHSVEGSLKRLQTDYIDLYYIHRVDPKVPIEEVALTMQQLKKDGKILHWGLSEAGAETIRRAHCVEPLTAVESEYSIWWRETERDIFPVLEELGIGLVAYSPLGRGFLTGKIDKNASFTENDNRGELPRFTKEAMEANQVIVDYLNKVAEMKNVTTAQVALAWILAQKPYIVPIPGTTNVNRISENIAASDIVFTEQEVRVINDEIGKIQIVGDRYPEAEKRRTGK</sequence>
<gene>
    <name evidence="3" type="ORF">AWU65_24575</name>
</gene>
<keyword evidence="4" id="KW-1185">Reference proteome</keyword>
<dbReference type="GO" id="GO:0016491">
    <property type="term" value="F:oxidoreductase activity"/>
    <property type="evidence" value="ECO:0007669"/>
    <property type="project" value="UniProtKB-KW"/>
</dbReference>
<feature type="domain" description="NADP-dependent oxidoreductase" evidence="2">
    <location>
        <begin position="16"/>
        <end position="304"/>
    </location>
</feature>
<dbReference type="PRINTS" id="PR00069">
    <property type="entry name" value="ALDKETRDTASE"/>
</dbReference>
<evidence type="ECO:0000259" key="2">
    <source>
        <dbReference type="Pfam" id="PF00248"/>
    </source>
</evidence>
<dbReference type="Gene3D" id="3.20.20.100">
    <property type="entry name" value="NADP-dependent oxidoreductase domain"/>
    <property type="match status" value="1"/>
</dbReference>
<evidence type="ECO:0000256" key="1">
    <source>
        <dbReference type="ARBA" id="ARBA00023002"/>
    </source>
</evidence>
<name>A0A163MA27_9BACL</name>
<dbReference type="SUPFAM" id="SSF51430">
    <property type="entry name" value="NAD(P)-linked oxidoreductase"/>
    <property type="match status" value="1"/>
</dbReference>
<dbReference type="EMBL" id="LWMH01000001">
    <property type="protein sequence ID" value="KZS48880.1"/>
    <property type="molecule type" value="Genomic_DNA"/>
</dbReference>
<evidence type="ECO:0000313" key="4">
    <source>
        <dbReference type="Proteomes" id="UP000076796"/>
    </source>
</evidence>
<dbReference type="RefSeq" id="WP_063479632.1">
    <property type="nucleotide sequence ID" value="NZ_CP147845.1"/>
</dbReference>
<dbReference type="OrthoDB" id="9773828at2"/>
<dbReference type="AlphaFoldDB" id="A0A163MA27"/>
<dbReference type="InterPro" id="IPR050791">
    <property type="entry name" value="Aldo-Keto_reductase"/>
</dbReference>
<dbReference type="GeneID" id="97555526"/>
<dbReference type="CDD" id="cd19078">
    <property type="entry name" value="AKR_AKR13C1_2"/>
    <property type="match status" value="1"/>
</dbReference>
<dbReference type="PANTHER" id="PTHR43625">
    <property type="entry name" value="AFLATOXIN B1 ALDEHYDE REDUCTASE"/>
    <property type="match status" value="1"/>
</dbReference>
<dbReference type="PANTHER" id="PTHR43625:SF77">
    <property type="entry name" value="ALDO-KETO REDUCTASE"/>
    <property type="match status" value="1"/>
</dbReference>
<dbReference type="GO" id="GO:0005737">
    <property type="term" value="C:cytoplasm"/>
    <property type="evidence" value="ECO:0007669"/>
    <property type="project" value="TreeGrafter"/>
</dbReference>
<keyword evidence="1" id="KW-0560">Oxidoreductase</keyword>
<accession>A0A163MA27</accession>
<reference evidence="3" key="1">
    <citation type="journal article" date="2016" name="Genome Announc.">
        <title>Draft genomes of two strains of Paenibacillus glucanolyticus with capability to degrade lignocellulose.</title>
        <authorList>
            <person name="Mathews S.L."/>
            <person name="Pawlak J."/>
            <person name="Grunden A.M."/>
        </authorList>
    </citation>
    <scope>NUCLEOTIDE SEQUENCE [LARGE SCALE GENOMIC DNA]</scope>
    <source>
        <strain evidence="3">SLM1</strain>
    </source>
</reference>
<organism evidence="3 4">
    <name type="scientific">Paenibacillus glucanolyticus</name>
    <dbReference type="NCBI Taxonomy" id="59843"/>
    <lineage>
        <taxon>Bacteria</taxon>
        <taxon>Bacillati</taxon>
        <taxon>Bacillota</taxon>
        <taxon>Bacilli</taxon>
        <taxon>Bacillales</taxon>
        <taxon>Paenibacillaceae</taxon>
        <taxon>Paenibacillus</taxon>
    </lineage>
</organism>
<evidence type="ECO:0000313" key="3">
    <source>
        <dbReference type="EMBL" id="KZS48880.1"/>
    </source>
</evidence>
<protein>
    <submittedName>
        <fullName evidence="3">Aldehyde oxidase</fullName>
    </submittedName>
</protein>
<dbReference type="InterPro" id="IPR020471">
    <property type="entry name" value="AKR"/>
</dbReference>
<dbReference type="InterPro" id="IPR023210">
    <property type="entry name" value="NADP_OxRdtase_dom"/>
</dbReference>
<proteinExistence type="predicted"/>
<dbReference type="Pfam" id="PF00248">
    <property type="entry name" value="Aldo_ket_red"/>
    <property type="match status" value="1"/>
</dbReference>
<dbReference type="Proteomes" id="UP000076796">
    <property type="component" value="Unassembled WGS sequence"/>
</dbReference>